<evidence type="ECO:0000259" key="2">
    <source>
        <dbReference type="PROSITE" id="PS50164"/>
    </source>
</evidence>
<accession>A0A0G0WXT9</accession>
<dbReference type="Gene3D" id="3.40.1440.10">
    <property type="entry name" value="GIY-YIG endonuclease"/>
    <property type="match status" value="1"/>
</dbReference>
<dbReference type="InterPro" id="IPR035901">
    <property type="entry name" value="GIY-YIG_endonuc_sf"/>
</dbReference>
<feature type="domain" description="GIY-YIG" evidence="2">
    <location>
        <begin position="1"/>
        <end position="78"/>
    </location>
</feature>
<dbReference type="Pfam" id="PF01541">
    <property type="entry name" value="GIY-YIG"/>
    <property type="match status" value="1"/>
</dbReference>
<dbReference type="SUPFAM" id="SSF82771">
    <property type="entry name" value="GIY-YIG endonuclease"/>
    <property type="match status" value="1"/>
</dbReference>
<dbReference type="Proteomes" id="UP000033918">
    <property type="component" value="Unassembled WGS sequence"/>
</dbReference>
<dbReference type="PANTHER" id="PTHR34477:SF1">
    <property type="entry name" value="UPF0213 PROTEIN YHBQ"/>
    <property type="match status" value="1"/>
</dbReference>
<comment type="caution">
    <text evidence="3">The sequence shown here is derived from an EMBL/GenBank/DDBJ whole genome shotgun (WGS) entry which is preliminary data.</text>
</comment>
<evidence type="ECO:0000313" key="4">
    <source>
        <dbReference type="Proteomes" id="UP000033918"/>
    </source>
</evidence>
<dbReference type="InterPro" id="IPR050190">
    <property type="entry name" value="UPF0213_domain"/>
</dbReference>
<dbReference type="PANTHER" id="PTHR34477">
    <property type="entry name" value="UPF0213 PROTEIN YHBQ"/>
    <property type="match status" value="1"/>
</dbReference>
<comment type="similarity">
    <text evidence="1">Belongs to the UPF0213 family.</text>
</comment>
<proteinExistence type="inferred from homology"/>
<organism evidence="3 4">
    <name type="scientific">Candidatus Wolfebacteria bacterium GW2011_GWB1_41_12</name>
    <dbReference type="NCBI Taxonomy" id="1619006"/>
    <lineage>
        <taxon>Bacteria</taxon>
        <taxon>Candidatus Wolfeibacteriota</taxon>
    </lineage>
</organism>
<protein>
    <submittedName>
        <fullName evidence="3">Protein containing GIY-YIG catalytic domain protein</fullName>
    </submittedName>
</protein>
<dbReference type="PROSITE" id="PS50164">
    <property type="entry name" value="GIY_YIG"/>
    <property type="match status" value="1"/>
</dbReference>
<gene>
    <name evidence="3" type="ORF">UU38_C0001G0122</name>
</gene>
<dbReference type="InterPro" id="IPR000305">
    <property type="entry name" value="GIY-YIG_endonuc"/>
</dbReference>
<reference evidence="3 4" key="1">
    <citation type="journal article" date="2015" name="Nature">
        <title>rRNA introns, odd ribosomes, and small enigmatic genomes across a large radiation of phyla.</title>
        <authorList>
            <person name="Brown C.T."/>
            <person name="Hug L.A."/>
            <person name="Thomas B.C."/>
            <person name="Sharon I."/>
            <person name="Castelle C.J."/>
            <person name="Singh A."/>
            <person name="Wilkins M.J."/>
            <person name="Williams K.H."/>
            <person name="Banfield J.F."/>
        </authorList>
    </citation>
    <scope>NUCLEOTIDE SEQUENCE [LARGE SCALE GENOMIC DNA]</scope>
</reference>
<dbReference type="EMBL" id="LCAK01000001">
    <property type="protein sequence ID" value="KKR89220.1"/>
    <property type="molecule type" value="Genomic_DNA"/>
</dbReference>
<name>A0A0G0WXT9_9BACT</name>
<sequence length="85" mass="10502">MYYVYLLKSLIDGKYYVGHTDNLKQRLERHNKGFVVATRDRRPLVLLGEEYFNFRSEARFREYTLKNNTNERIKFYRKIDKNFIK</sequence>
<evidence type="ECO:0000256" key="1">
    <source>
        <dbReference type="ARBA" id="ARBA00007435"/>
    </source>
</evidence>
<dbReference type="AlphaFoldDB" id="A0A0G0WXT9"/>
<evidence type="ECO:0000313" key="3">
    <source>
        <dbReference type="EMBL" id="KKR89220.1"/>
    </source>
</evidence>